<sequence>MIDHIGIKVSNFEQSKNFYAVALAPLGYELVKEYDNTATGVKYAAGFGVDGKADFWIVDGEVNTPPVHVAFTVESCEHVNAFYAAAIKVGGKDYGAPSWRSHYYYSKYYGALVLDPDGHNIEAVCY</sequence>
<dbReference type="AlphaFoldDB" id="A0AA43H0A5"/>
<proteinExistence type="predicted"/>
<dbReference type="SUPFAM" id="SSF54593">
    <property type="entry name" value="Glyoxalase/Bleomycin resistance protein/Dihydroxybiphenyl dioxygenase"/>
    <property type="match status" value="1"/>
</dbReference>
<dbReference type="InterPro" id="IPR004360">
    <property type="entry name" value="Glyas_Fos-R_dOase_dom"/>
</dbReference>
<dbReference type="EMBL" id="JANQDL010000099">
    <property type="protein sequence ID" value="MDH6065089.1"/>
    <property type="molecule type" value="Genomic_DNA"/>
</dbReference>
<dbReference type="Gene3D" id="3.10.180.10">
    <property type="entry name" value="2,3-Dihydroxybiphenyl 1,2-Dioxygenase, domain 1"/>
    <property type="match status" value="1"/>
</dbReference>
<evidence type="ECO:0000313" key="3">
    <source>
        <dbReference type="Proteomes" id="UP001159370"/>
    </source>
</evidence>
<dbReference type="RefSeq" id="WP_280657593.1">
    <property type="nucleotide sequence ID" value="NZ_JANQDL010000099.1"/>
</dbReference>
<evidence type="ECO:0000313" key="2">
    <source>
        <dbReference type="EMBL" id="MDH6065089.1"/>
    </source>
</evidence>
<organism evidence="2 3">
    <name type="scientific">Umezakia ovalisporum FSS-62</name>
    <dbReference type="NCBI Taxonomy" id="2971776"/>
    <lineage>
        <taxon>Bacteria</taxon>
        <taxon>Bacillati</taxon>
        <taxon>Cyanobacteriota</taxon>
        <taxon>Cyanophyceae</taxon>
        <taxon>Nostocales</taxon>
        <taxon>Nodulariaceae</taxon>
        <taxon>Umezakia</taxon>
    </lineage>
</organism>
<dbReference type="GeneID" id="83686897"/>
<dbReference type="PROSITE" id="PS51819">
    <property type="entry name" value="VOC"/>
    <property type="match status" value="1"/>
</dbReference>
<evidence type="ECO:0000259" key="1">
    <source>
        <dbReference type="PROSITE" id="PS51819"/>
    </source>
</evidence>
<dbReference type="CDD" id="cd07262">
    <property type="entry name" value="VOC_like"/>
    <property type="match status" value="1"/>
</dbReference>
<accession>A0AA43H0A5</accession>
<dbReference type="Pfam" id="PF00903">
    <property type="entry name" value="Glyoxalase"/>
    <property type="match status" value="1"/>
</dbReference>
<protein>
    <submittedName>
        <fullName evidence="2">VOC family protein</fullName>
    </submittedName>
</protein>
<dbReference type="InterPro" id="IPR037523">
    <property type="entry name" value="VOC_core"/>
</dbReference>
<comment type="caution">
    <text evidence="2">The sequence shown here is derived from an EMBL/GenBank/DDBJ whole genome shotgun (WGS) entry which is preliminary data.</text>
</comment>
<gene>
    <name evidence="2" type="ORF">NWP23_15265</name>
</gene>
<dbReference type="PANTHER" id="PTHR35006:SF2">
    <property type="entry name" value="GLYOXALASE FAMILY PROTEIN (AFU_ORTHOLOGUE AFUA_5G14830)"/>
    <property type="match status" value="1"/>
</dbReference>
<reference evidence="2 3" key="1">
    <citation type="journal article" date="2023" name="J. Phycol.">
        <title>Chrysosporum ovalisporum is synonymous with the true-branching cyanobacterium Umezakia natans (Nostocales/Aphanizomenonaceae).</title>
        <authorList>
            <person name="McGregor G.B."/>
            <person name="Sendall B.C."/>
            <person name="Niiyama Y."/>
            <person name="Tuji A."/>
            <person name="Willis A."/>
        </authorList>
    </citation>
    <scope>NUCLEOTIDE SEQUENCE [LARGE SCALE GENOMIC DNA]</scope>
    <source>
        <strain evidence="2 3">FSS-62</strain>
    </source>
</reference>
<dbReference type="PANTHER" id="PTHR35006">
    <property type="entry name" value="GLYOXALASE FAMILY PROTEIN (AFU_ORTHOLOGUE AFUA_5G14830)"/>
    <property type="match status" value="1"/>
</dbReference>
<dbReference type="Proteomes" id="UP001159370">
    <property type="component" value="Unassembled WGS sequence"/>
</dbReference>
<name>A0AA43H0A5_9CYAN</name>
<dbReference type="InterPro" id="IPR029068">
    <property type="entry name" value="Glyas_Bleomycin-R_OHBP_Dase"/>
</dbReference>
<feature type="domain" description="VOC" evidence="1">
    <location>
        <begin position="1"/>
        <end position="126"/>
    </location>
</feature>